<organism evidence="2 3">
    <name type="scientific">Lentinula detonsa</name>
    <dbReference type="NCBI Taxonomy" id="2804962"/>
    <lineage>
        <taxon>Eukaryota</taxon>
        <taxon>Fungi</taxon>
        <taxon>Dikarya</taxon>
        <taxon>Basidiomycota</taxon>
        <taxon>Agaricomycotina</taxon>
        <taxon>Agaricomycetes</taxon>
        <taxon>Agaricomycetidae</taxon>
        <taxon>Agaricales</taxon>
        <taxon>Marasmiineae</taxon>
        <taxon>Omphalotaceae</taxon>
        <taxon>Lentinula</taxon>
    </lineage>
</organism>
<evidence type="ECO:0000313" key="2">
    <source>
        <dbReference type="EMBL" id="KAJ3748974.1"/>
    </source>
</evidence>
<evidence type="ECO:0000256" key="1">
    <source>
        <dbReference type="SAM" id="Phobius"/>
    </source>
</evidence>
<reference evidence="2 3" key="1">
    <citation type="journal article" date="2023" name="Proc. Natl. Acad. Sci. U.S.A.">
        <title>A global phylogenomic analysis of the shiitake genus Lentinula.</title>
        <authorList>
            <person name="Sierra-Patev S."/>
            <person name="Min B."/>
            <person name="Naranjo-Ortiz M."/>
            <person name="Looney B."/>
            <person name="Konkel Z."/>
            <person name="Slot J.C."/>
            <person name="Sakamoto Y."/>
            <person name="Steenwyk J.L."/>
            <person name="Rokas A."/>
            <person name="Carro J."/>
            <person name="Camarero S."/>
            <person name="Ferreira P."/>
            <person name="Molpeceres G."/>
            <person name="Ruiz-Duenas F.J."/>
            <person name="Serrano A."/>
            <person name="Henrissat B."/>
            <person name="Drula E."/>
            <person name="Hughes K.W."/>
            <person name="Mata J.L."/>
            <person name="Ishikawa N.K."/>
            <person name="Vargas-Isla R."/>
            <person name="Ushijima S."/>
            <person name="Smith C.A."/>
            <person name="Donoghue J."/>
            <person name="Ahrendt S."/>
            <person name="Andreopoulos W."/>
            <person name="He G."/>
            <person name="LaButti K."/>
            <person name="Lipzen A."/>
            <person name="Ng V."/>
            <person name="Riley R."/>
            <person name="Sandor L."/>
            <person name="Barry K."/>
            <person name="Martinez A.T."/>
            <person name="Xiao Y."/>
            <person name="Gibbons J.G."/>
            <person name="Terashima K."/>
            <person name="Grigoriev I.V."/>
            <person name="Hibbett D."/>
        </authorList>
    </citation>
    <scope>NUCLEOTIDE SEQUENCE [LARGE SCALE GENOMIC DNA]</scope>
    <source>
        <strain evidence="2 3">TFB7810</strain>
    </source>
</reference>
<keyword evidence="1" id="KW-1133">Transmembrane helix</keyword>
<sequence>MTLSHILIFCLLNLCSVVLLVLAFLSIFLTVYCSINQLLIYNMGNHIFCLFSSIITCNRTFYSSLSLLGLPLLWILFFSFSFCYTYIIQSESHYTIRHRRFSYGLDSF</sequence>
<dbReference type="Proteomes" id="UP001142393">
    <property type="component" value="Unassembled WGS sequence"/>
</dbReference>
<comment type="caution">
    <text evidence="2">The sequence shown here is derived from an EMBL/GenBank/DDBJ whole genome shotgun (WGS) entry which is preliminary data.</text>
</comment>
<keyword evidence="1" id="KW-0472">Membrane</keyword>
<keyword evidence="3" id="KW-1185">Reference proteome</keyword>
<feature type="transmembrane region" description="Helical" evidence="1">
    <location>
        <begin position="61"/>
        <end position="87"/>
    </location>
</feature>
<keyword evidence="1" id="KW-0812">Transmembrane</keyword>
<feature type="transmembrane region" description="Helical" evidence="1">
    <location>
        <begin position="6"/>
        <end position="31"/>
    </location>
</feature>
<proteinExistence type="predicted"/>
<evidence type="ECO:0000313" key="3">
    <source>
        <dbReference type="Proteomes" id="UP001142393"/>
    </source>
</evidence>
<accession>A0A9W8P8H3</accession>
<name>A0A9W8P8H3_9AGAR</name>
<dbReference type="AlphaFoldDB" id="A0A9W8P8H3"/>
<protein>
    <submittedName>
        <fullName evidence="2">Uncharacterized protein</fullName>
    </submittedName>
</protein>
<gene>
    <name evidence="2" type="ORF">DFH05DRAFT_626233</name>
</gene>
<feature type="transmembrane region" description="Helical" evidence="1">
    <location>
        <begin position="38"/>
        <end position="55"/>
    </location>
</feature>
<dbReference type="EMBL" id="JANVFU010000002">
    <property type="protein sequence ID" value="KAJ3748974.1"/>
    <property type="molecule type" value="Genomic_DNA"/>
</dbReference>